<proteinExistence type="predicted"/>
<dbReference type="GO" id="GO:0002161">
    <property type="term" value="F:aminoacyl-tRNA deacylase activity"/>
    <property type="evidence" value="ECO:0007669"/>
    <property type="project" value="InterPro"/>
</dbReference>
<feature type="domain" description="YbaK/aminoacyl-tRNA synthetase-associated" evidence="1">
    <location>
        <begin position="23"/>
        <end position="143"/>
    </location>
</feature>
<evidence type="ECO:0000313" key="4">
    <source>
        <dbReference type="Proteomes" id="UP000321275"/>
    </source>
</evidence>
<dbReference type="EMBL" id="BJUK01000044">
    <property type="protein sequence ID" value="GEK48679.1"/>
    <property type="molecule type" value="Genomic_DNA"/>
</dbReference>
<organism evidence="2 4">
    <name type="scientific">Bisbaumannia pacifica</name>
    <dbReference type="NCBI Taxonomy" id="77098"/>
    <lineage>
        <taxon>Bacteria</taxon>
        <taxon>Pseudomonadati</taxon>
        <taxon>Pseudomonadota</taxon>
        <taxon>Gammaproteobacteria</taxon>
        <taxon>Oceanospirillales</taxon>
        <taxon>Halomonadaceae</taxon>
        <taxon>Bisbaumannia</taxon>
    </lineage>
</organism>
<reference evidence="3 5" key="2">
    <citation type="submission" date="2020-12" db="EMBL/GenBank/DDBJ databases">
        <title>Draft genome sequence of Halomonas pacifica strain CARE-V15.</title>
        <authorList>
            <person name="Vignesh N."/>
            <person name="Thabitha A."/>
            <person name="Saravanan R."/>
            <person name="Manigandan V."/>
        </authorList>
    </citation>
    <scope>NUCLEOTIDE SEQUENCE [LARGE SCALE GENOMIC DNA]</scope>
    <source>
        <strain evidence="3 5">CARE-V15</strain>
    </source>
</reference>
<evidence type="ECO:0000313" key="3">
    <source>
        <dbReference type="EMBL" id="MBH8578583.1"/>
    </source>
</evidence>
<evidence type="ECO:0000259" key="1">
    <source>
        <dbReference type="Pfam" id="PF04073"/>
    </source>
</evidence>
<dbReference type="AlphaFoldDB" id="A0A510XB72"/>
<name>A0A510XB72_9GAMM</name>
<dbReference type="InterPro" id="IPR036754">
    <property type="entry name" value="YbaK/aa-tRNA-synt-asso_dom_sf"/>
</dbReference>
<comment type="caution">
    <text evidence="2">The sequence shown here is derived from an EMBL/GenBank/DDBJ whole genome shotgun (WGS) entry which is preliminary data.</text>
</comment>
<dbReference type="Proteomes" id="UP000651738">
    <property type="component" value="Unassembled WGS sequence"/>
</dbReference>
<keyword evidence="4" id="KW-1185">Reference proteome</keyword>
<dbReference type="Gene3D" id="3.90.960.10">
    <property type="entry name" value="YbaK/aminoacyl-tRNA synthetase-associated domain"/>
    <property type="match status" value="1"/>
</dbReference>
<dbReference type="Proteomes" id="UP000321275">
    <property type="component" value="Unassembled WGS sequence"/>
</dbReference>
<sequence length="156" mass="17649">MAMAMTLREYLRSQDIDYEEVRHPRAVSADHIAEQSHITGDQLAKAVMLHGDTGNRLAVVPGSCDVDMVRLTELMHERLRLASEEEIQRHFDDCDPGATTPLGQAYGLEVWVDDRLTAEPDIYFEAGDHETLVHMSGRDFQKLMASMPHGHFSLHH</sequence>
<gene>
    <name evidence="2" type="ORF">HPA02_29620</name>
    <name evidence="3" type="ORF">I7V36_00610</name>
</gene>
<protein>
    <submittedName>
        <fullName evidence="2">Aminoacyl-tRNA deacylase</fullName>
    </submittedName>
    <submittedName>
        <fullName evidence="3">YbaK/EbsC family protein</fullName>
    </submittedName>
</protein>
<dbReference type="CDD" id="cd04332">
    <property type="entry name" value="YbaK_like"/>
    <property type="match status" value="1"/>
</dbReference>
<dbReference type="EMBL" id="JAEDAF010000001">
    <property type="protein sequence ID" value="MBH8578583.1"/>
    <property type="molecule type" value="Genomic_DNA"/>
</dbReference>
<dbReference type="SUPFAM" id="SSF55826">
    <property type="entry name" value="YbaK/ProRS associated domain"/>
    <property type="match status" value="1"/>
</dbReference>
<dbReference type="Pfam" id="PF04073">
    <property type="entry name" value="tRNA_edit"/>
    <property type="match status" value="1"/>
</dbReference>
<evidence type="ECO:0000313" key="5">
    <source>
        <dbReference type="Proteomes" id="UP000651738"/>
    </source>
</evidence>
<dbReference type="InterPro" id="IPR007214">
    <property type="entry name" value="YbaK/aa-tRNA-synth-assoc-dom"/>
</dbReference>
<dbReference type="OrthoDB" id="9786549at2"/>
<reference evidence="2 4" key="1">
    <citation type="submission" date="2019-07" db="EMBL/GenBank/DDBJ databases">
        <title>Whole genome shotgun sequence of Halomonas pacifica NBRC 102220.</title>
        <authorList>
            <person name="Hosoyama A."/>
            <person name="Uohara A."/>
            <person name="Ohji S."/>
            <person name="Ichikawa N."/>
        </authorList>
    </citation>
    <scope>NUCLEOTIDE SEQUENCE [LARGE SCALE GENOMIC DNA]</scope>
    <source>
        <strain evidence="2 4">NBRC 102220</strain>
    </source>
</reference>
<evidence type="ECO:0000313" key="2">
    <source>
        <dbReference type="EMBL" id="GEK48679.1"/>
    </source>
</evidence>
<accession>A0A510XB72</accession>